<name>A0A1F7US84_9BACT</name>
<proteinExistence type="predicted"/>
<reference evidence="1 2" key="1">
    <citation type="journal article" date="2016" name="Nat. Commun.">
        <title>Thousands of microbial genomes shed light on interconnected biogeochemical processes in an aquifer system.</title>
        <authorList>
            <person name="Anantharaman K."/>
            <person name="Brown C.T."/>
            <person name="Hug L.A."/>
            <person name="Sharon I."/>
            <person name="Castelle C.J."/>
            <person name="Probst A.J."/>
            <person name="Thomas B.C."/>
            <person name="Singh A."/>
            <person name="Wilkins M.J."/>
            <person name="Karaoz U."/>
            <person name="Brodie E.L."/>
            <person name="Williams K.H."/>
            <person name="Hubbard S.S."/>
            <person name="Banfield J.F."/>
        </authorList>
    </citation>
    <scope>NUCLEOTIDE SEQUENCE [LARGE SCALE GENOMIC DNA]</scope>
</reference>
<accession>A0A1F7US84</accession>
<sequence>MSTHKHLYKHIPEEYRQYWEPYKTDKVLLHLTTRVNFENIKKVGHIEPRDPFPKHWAGIKAIFLADPDDPLYAESLKYVLAHVKEKHKGLLRLHIKTKNDLYKSKDPARTFQVMSLSPIYFEDIIEIENLQNSKVEYR</sequence>
<comment type="caution">
    <text evidence="1">The sequence shown here is derived from an EMBL/GenBank/DDBJ whole genome shotgun (WGS) entry which is preliminary data.</text>
</comment>
<evidence type="ECO:0000313" key="2">
    <source>
        <dbReference type="Proteomes" id="UP000176846"/>
    </source>
</evidence>
<dbReference type="AlphaFoldDB" id="A0A1F7US84"/>
<gene>
    <name evidence="1" type="ORF">A2936_00700</name>
</gene>
<protein>
    <submittedName>
        <fullName evidence="1">Uncharacterized protein</fullName>
    </submittedName>
</protein>
<evidence type="ECO:0000313" key="1">
    <source>
        <dbReference type="EMBL" id="OGL81105.1"/>
    </source>
</evidence>
<organism evidence="1 2">
    <name type="scientific">Candidatus Uhrbacteria bacterium RIFCSPLOWO2_01_FULL_47_25</name>
    <dbReference type="NCBI Taxonomy" id="1802402"/>
    <lineage>
        <taxon>Bacteria</taxon>
        <taxon>Candidatus Uhriibacteriota</taxon>
    </lineage>
</organism>
<dbReference type="EMBL" id="MGEK01000033">
    <property type="protein sequence ID" value="OGL81105.1"/>
    <property type="molecule type" value="Genomic_DNA"/>
</dbReference>
<dbReference type="Proteomes" id="UP000176846">
    <property type="component" value="Unassembled WGS sequence"/>
</dbReference>